<accession>A0A3M2MAW7</accession>
<sequence>MDADLLSDPFLGYSRLRERSPMVQVAFGGAGSPLWLVTRYEDVRAVLGDRAFVNSPANVPGLGLKDVRETTVRSMGVADEYAPYLLSTVLDADGEDHLRLRRLVARTFTPRRVQEMLPRVQEITGDLLDRLPVRDGVVDLVEHFAYPLPITVICELVGIPEEDRGLWREWGAALLRQDEPEGIGAAVAGIVDYVTELVGRRRAEPADDLLTALIRVHDEDGSALSGFELVTLVLALVLAGHQTTAHLIGNGLVALLDHPDQLKRLRADPSGLMPGAVHELMRWCGPVQSTRFRFAAEDVVIGGRILRKGSPVMASLVSANFDPRRFDEPHRFDITRQPDGRREAHLGFGHGLHYCLGAALARQEAEVAFTALLERHPHLSLAVPGDDLDRARMPGVWQLRSLPVRLTQE</sequence>
<dbReference type="EMBL" id="RFFG01000008">
    <property type="protein sequence ID" value="RMI46639.1"/>
    <property type="molecule type" value="Genomic_DNA"/>
</dbReference>
<evidence type="ECO:0000256" key="6">
    <source>
        <dbReference type="ARBA" id="ARBA00023033"/>
    </source>
</evidence>
<gene>
    <name evidence="8" type="ORF">EBO15_06140</name>
</gene>
<dbReference type="GO" id="GO:0016705">
    <property type="term" value="F:oxidoreductase activity, acting on paired donors, with incorporation or reduction of molecular oxygen"/>
    <property type="evidence" value="ECO:0007669"/>
    <property type="project" value="InterPro"/>
</dbReference>
<dbReference type="CDD" id="cd11029">
    <property type="entry name" value="CYP107-like"/>
    <property type="match status" value="1"/>
</dbReference>
<dbReference type="InterPro" id="IPR036396">
    <property type="entry name" value="Cyt_P450_sf"/>
</dbReference>
<comment type="caution">
    <text evidence="8">The sequence shown here is derived from an EMBL/GenBank/DDBJ whole genome shotgun (WGS) entry which is preliminary data.</text>
</comment>
<evidence type="ECO:0000256" key="3">
    <source>
        <dbReference type="ARBA" id="ARBA00022723"/>
    </source>
</evidence>
<comment type="similarity">
    <text evidence="1 7">Belongs to the cytochrome P450 family.</text>
</comment>
<keyword evidence="4 7" id="KW-0560">Oxidoreductase</keyword>
<dbReference type="GO" id="GO:0020037">
    <property type="term" value="F:heme binding"/>
    <property type="evidence" value="ECO:0007669"/>
    <property type="project" value="InterPro"/>
</dbReference>
<keyword evidence="2 7" id="KW-0349">Heme</keyword>
<dbReference type="FunFam" id="1.10.630.10:FF:000018">
    <property type="entry name" value="Cytochrome P450 monooxygenase"/>
    <property type="match status" value="1"/>
</dbReference>
<proteinExistence type="inferred from homology"/>
<dbReference type="AlphaFoldDB" id="A0A3M2MAW7"/>
<dbReference type="PROSITE" id="PS00086">
    <property type="entry name" value="CYTOCHROME_P450"/>
    <property type="match status" value="1"/>
</dbReference>
<dbReference type="GO" id="GO:0005506">
    <property type="term" value="F:iron ion binding"/>
    <property type="evidence" value="ECO:0007669"/>
    <property type="project" value="InterPro"/>
</dbReference>
<dbReference type="OrthoDB" id="4133219at2"/>
<evidence type="ECO:0000256" key="2">
    <source>
        <dbReference type="ARBA" id="ARBA00022617"/>
    </source>
</evidence>
<keyword evidence="5 7" id="KW-0408">Iron</keyword>
<dbReference type="SUPFAM" id="SSF48264">
    <property type="entry name" value="Cytochrome P450"/>
    <property type="match status" value="1"/>
</dbReference>
<evidence type="ECO:0000313" key="8">
    <source>
        <dbReference type="EMBL" id="RMI46639.1"/>
    </source>
</evidence>
<dbReference type="GO" id="GO:0004497">
    <property type="term" value="F:monooxygenase activity"/>
    <property type="evidence" value="ECO:0007669"/>
    <property type="project" value="UniProtKB-KW"/>
</dbReference>
<evidence type="ECO:0000256" key="4">
    <source>
        <dbReference type="ARBA" id="ARBA00023002"/>
    </source>
</evidence>
<organism evidence="8 9">
    <name type="scientific">Actinomadura harenae</name>
    <dbReference type="NCBI Taxonomy" id="2483351"/>
    <lineage>
        <taxon>Bacteria</taxon>
        <taxon>Bacillati</taxon>
        <taxon>Actinomycetota</taxon>
        <taxon>Actinomycetes</taxon>
        <taxon>Streptosporangiales</taxon>
        <taxon>Thermomonosporaceae</taxon>
        <taxon>Actinomadura</taxon>
    </lineage>
</organism>
<reference evidence="8 9" key="1">
    <citation type="submission" date="2018-10" db="EMBL/GenBank/DDBJ databases">
        <title>Isolation from soil.</title>
        <authorList>
            <person name="Hu J."/>
        </authorList>
    </citation>
    <scope>NUCLEOTIDE SEQUENCE [LARGE SCALE GENOMIC DNA]</scope>
    <source>
        <strain evidence="8 9">NEAU-Ht49</strain>
    </source>
</reference>
<name>A0A3M2MAW7_9ACTN</name>
<dbReference type="PRINTS" id="PR00359">
    <property type="entry name" value="BP450"/>
</dbReference>
<dbReference type="Gene3D" id="1.10.630.10">
    <property type="entry name" value="Cytochrome P450"/>
    <property type="match status" value="1"/>
</dbReference>
<keyword evidence="9" id="KW-1185">Reference proteome</keyword>
<dbReference type="PANTHER" id="PTHR46696">
    <property type="entry name" value="P450, PUTATIVE (EUROFUNG)-RELATED"/>
    <property type="match status" value="1"/>
</dbReference>
<keyword evidence="6 7" id="KW-0503">Monooxygenase</keyword>
<evidence type="ECO:0000256" key="5">
    <source>
        <dbReference type="ARBA" id="ARBA00023004"/>
    </source>
</evidence>
<dbReference type="PANTHER" id="PTHR46696:SF1">
    <property type="entry name" value="CYTOCHROME P450 YJIB-RELATED"/>
    <property type="match status" value="1"/>
</dbReference>
<protein>
    <submittedName>
        <fullName evidence="8">Cytochrome P450</fullName>
    </submittedName>
</protein>
<evidence type="ECO:0000256" key="1">
    <source>
        <dbReference type="ARBA" id="ARBA00010617"/>
    </source>
</evidence>
<dbReference type="InterPro" id="IPR002397">
    <property type="entry name" value="Cyt_P450_B"/>
</dbReference>
<keyword evidence="3 7" id="KW-0479">Metal-binding</keyword>
<dbReference type="InterPro" id="IPR017972">
    <property type="entry name" value="Cyt_P450_CS"/>
</dbReference>
<dbReference type="InterPro" id="IPR001128">
    <property type="entry name" value="Cyt_P450"/>
</dbReference>
<evidence type="ECO:0000256" key="7">
    <source>
        <dbReference type="RuleBase" id="RU000461"/>
    </source>
</evidence>
<evidence type="ECO:0000313" key="9">
    <source>
        <dbReference type="Proteomes" id="UP000282674"/>
    </source>
</evidence>
<dbReference type="Pfam" id="PF00067">
    <property type="entry name" value="p450"/>
    <property type="match status" value="1"/>
</dbReference>
<dbReference type="Proteomes" id="UP000282674">
    <property type="component" value="Unassembled WGS sequence"/>
</dbReference>